<keyword evidence="1" id="KW-0472">Membrane</keyword>
<dbReference type="HOGENOM" id="CLU_2104296_0_0_5"/>
<sequence length="115" mass="12324">MLRITPLWSTRNPPSEHYKRIQLAQGFFANEHSEVCHLQGRDPPMLTYYIETREALKRLRTDQDGVVSFEYIIVAVCIVGAVGAVFGGGAGGQIGAALTTGITAITTAFATAIAG</sequence>
<dbReference type="Proteomes" id="UP000002526">
    <property type="component" value="Chromosome"/>
</dbReference>
<dbReference type="EnsemblBacteria" id="BAC48755">
    <property type="protein sequence ID" value="BAC48755"/>
    <property type="gene ID" value="BAC48755"/>
</dbReference>
<evidence type="ECO:0000313" key="3">
    <source>
        <dbReference type="Proteomes" id="UP000002526"/>
    </source>
</evidence>
<protein>
    <submittedName>
        <fullName evidence="2">Blr3490 protein</fullName>
    </submittedName>
</protein>
<feature type="transmembrane region" description="Helical" evidence="1">
    <location>
        <begin position="94"/>
        <end position="114"/>
    </location>
</feature>
<name>Q89PJ0_BRADU</name>
<organism evidence="2 3">
    <name type="scientific">Bradyrhizobium diazoefficiens (strain JCM 10833 / BCRC 13528 / IAM 13628 / NBRC 14792 / USDA 110)</name>
    <dbReference type="NCBI Taxonomy" id="224911"/>
    <lineage>
        <taxon>Bacteria</taxon>
        <taxon>Pseudomonadati</taxon>
        <taxon>Pseudomonadota</taxon>
        <taxon>Alphaproteobacteria</taxon>
        <taxon>Hyphomicrobiales</taxon>
        <taxon>Nitrobacteraceae</taxon>
        <taxon>Bradyrhizobium</taxon>
    </lineage>
</organism>
<dbReference type="InParanoid" id="Q89PJ0"/>
<keyword evidence="1" id="KW-1133">Transmembrane helix</keyword>
<dbReference type="GeneID" id="93018193"/>
<dbReference type="AlphaFoldDB" id="Q89PJ0"/>
<keyword evidence="1" id="KW-0812">Transmembrane</keyword>
<dbReference type="KEGG" id="bja:blr3490"/>
<dbReference type="EMBL" id="BA000040">
    <property type="protein sequence ID" value="BAC48755.1"/>
    <property type="molecule type" value="Genomic_DNA"/>
</dbReference>
<dbReference type="STRING" id="224911.AAV28_14475"/>
<reference evidence="3" key="1">
    <citation type="journal article" date="2002" name="DNA Res.">
        <title>Complete genomic sequence of nitrogen-fixing symbiotic bacterium Bradyrhizobium japonicum USDA110.</title>
        <authorList>
            <person name="Kaneko T."/>
            <person name="Nakamura Y."/>
            <person name="Sato S."/>
            <person name="Minamisawa K."/>
            <person name="Uchiumi T."/>
            <person name="Sasamoto S."/>
            <person name="Watanabe A."/>
            <person name="Idesawa K."/>
            <person name="Iriguchi M."/>
            <person name="Kawashima K."/>
            <person name="Kohara M."/>
            <person name="Matsumoto M."/>
            <person name="Shimpo S."/>
            <person name="Tsuruoka H."/>
            <person name="Wada T."/>
            <person name="Yamada M."/>
            <person name="Tabata S."/>
        </authorList>
    </citation>
    <scope>NUCLEOTIDE SEQUENCE [LARGE SCALE GENOMIC DNA]</scope>
    <source>
        <strain evidence="3">JCM 10833 / BCRC 13528 / IAM 13628 / NBRC 14792 / USDA 110</strain>
    </source>
</reference>
<evidence type="ECO:0000313" key="2">
    <source>
        <dbReference type="EMBL" id="BAC48755.1"/>
    </source>
</evidence>
<gene>
    <name evidence="2" type="ordered locus">blr3490</name>
</gene>
<dbReference type="RefSeq" id="WP_011086274.1">
    <property type="nucleotide sequence ID" value="NC_004463.1"/>
</dbReference>
<keyword evidence="3" id="KW-1185">Reference proteome</keyword>
<accession>Q89PJ0</accession>
<evidence type="ECO:0000256" key="1">
    <source>
        <dbReference type="SAM" id="Phobius"/>
    </source>
</evidence>
<dbReference type="eggNOG" id="ENOG50319YI">
    <property type="taxonomic scope" value="Bacteria"/>
</dbReference>
<feature type="transmembrane region" description="Helical" evidence="1">
    <location>
        <begin position="66"/>
        <end position="88"/>
    </location>
</feature>
<proteinExistence type="predicted"/>